<reference evidence="1 2" key="1">
    <citation type="submission" date="2019-12" db="EMBL/GenBank/DDBJ databases">
        <title>Whole genome sequencing of endophytic Actinobacterium Micromonospora sp. MPMI6T.</title>
        <authorList>
            <person name="Evv R."/>
            <person name="Podile A.R."/>
        </authorList>
    </citation>
    <scope>NUCLEOTIDE SEQUENCE [LARGE SCALE GENOMIC DNA]</scope>
    <source>
        <strain evidence="1 2">MPMI6</strain>
    </source>
</reference>
<organism evidence="1 2">
    <name type="scientific">Micromonospora echinofusca</name>
    <dbReference type="NCBI Taxonomy" id="47858"/>
    <lineage>
        <taxon>Bacteria</taxon>
        <taxon>Bacillati</taxon>
        <taxon>Actinomycetota</taxon>
        <taxon>Actinomycetes</taxon>
        <taxon>Micromonosporales</taxon>
        <taxon>Micromonosporaceae</taxon>
        <taxon>Micromonospora</taxon>
    </lineage>
</organism>
<dbReference type="RefSeq" id="WP_208816148.1">
    <property type="nucleotide sequence ID" value="NZ_WVUH01000271.1"/>
</dbReference>
<comment type="caution">
    <text evidence="1">The sequence shown here is derived from an EMBL/GenBank/DDBJ whole genome shotgun (WGS) entry which is preliminary data.</text>
</comment>
<evidence type="ECO:0000313" key="2">
    <source>
        <dbReference type="Proteomes" id="UP000823521"/>
    </source>
</evidence>
<sequence>MTGWRARRRFARLVADIPAPTTPDCDALCRAVAERLDRPVHLLPLPLPPDAPCGLVITTPNAHHVAYDNRTSPLHQRHIVAHELGHLLAGHTGQPVGGTDLARLLMPTLDPAVVTSVLGRVPGYDERAETEAEIIADLLWRHTTRHVPRPGPDAGPAADPAAAAVVDRIRRSLDGG</sequence>
<keyword evidence="2" id="KW-1185">Reference proteome</keyword>
<evidence type="ECO:0000313" key="1">
    <source>
        <dbReference type="EMBL" id="MBO4209175.1"/>
    </source>
</evidence>
<name>A0ABS3VXE5_MICEH</name>
<protein>
    <submittedName>
        <fullName evidence="1">ImmA/IrrE family metallo-endopeptidase</fullName>
    </submittedName>
</protein>
<dbReference type="Proteomes" id="UP000823521">
    <property type="component" value="Unassembled WGS sequence"/>
</dbReference>
<gene>
    <name evidence="1" type="ORF">GSF22_24720</name>
</gene>
<proteinExistence type="predicted"/>
<dbReference type="EMBL" id="WVUH01000271">
    <property type="protein sequence ID" value="MBO4209175.1"/>
    <property type="molecule type" value="Genomic_DNA"/>
</dbReference>
<accession>A0ABS3VXE5</accession>